<dbReference type="EMBL" id="BGZK01004539">
    <property type="protein sequence ID" value="GBP09526.1"/>
    <property type="molecule type" value="Genomic_DNA"/>
</dbReference>
<evidence type="ECO:0000313" key="1">
    <source>
        <dbReference type="EMBL" id="GBP09526.1"/>
    </source>
</evidence>
<accession>A0A4C1T5Q0</accession>
<dbReference type="AlphaFoldDB" id="A0A4C1T5Q0"/>
<gene>
    <name evidence="1" type="primary">rig</name>
    <name evidence="1" type="ORF">EVAR_69208_1</name>
</gene>
<dbReference type="Proteomes" id="UP000299102">
    <property type="component" value="Unassembled WGS sequence"/>
</dbReference>
<dbReference type="OrthoDB" id="7326421at2759"/>
<sequence length="114" mass="13122">MQPLSNSKLPLHHGIRPYKFKETKRDWYQRSVVSFACSPQQNLLWSISSHREICMEDIGLNKVQLAYSCVSTNIGAMKECPDDMNKFFESTDELSSISEMSAAYRRAERLGKNN</sequence>
<name>A0A4C1T5Q0_EUMVA</name>
<reference evidence="1 2" key="1">
    <citation type="journal article" date="2019" name="Commun. Biol.">
        <title>The bagworm genome reveals a unique fibroin gene that provides high tensile strength.</title>
        <authorList>
            <person name="Kono N."/>
            <person name="Nakamura H."/>
            <person name="Ohtoshi R."/>
            <person name="Tomita M."/>
            <person name="Numata K."/>
            <person name="Arakawa K."/>
        </authorList>
    </citation>
    <scope>NUCLEOTIDE SEQUENCE [LARGE SCALE GENOMIC DNA]</scope>
</reference>
<proteinExistence type="predicted"/>
<organism evidence="1 2">
    <name type="scientific">Eumeta variegata</name>
    <name type="common">Bagworm moth</name>
    <name type="synonym">Eumeta japonica</name>
    <dbReference type="NCBI Taxonomy" id="151549"/>
    <lineage>
        <taxon>Eukaryota</taxon>
        <taxon>Metazoa</taxon>
        <taxon>Ecdysozoa</taxon>
        <taxon>Arthropoda</taxon>
        <taxon>Hexapoda</taxon>
        <taxon>Insecta</taxon>
        <taxon>Pterygota</taxon>
        <taxon>Neoptera</taxon>
        <taxon>Endopterygota</taxon>
        <taxon>Lepidoptera</taxon>
        <taxon>Glossata</taxon>
        <taxon>Ditrysia</taxon>
        <taxon>Tineoidea</taxon>
        <taxon>Psychidae</taxon>
        <taxon>Oiketicinae</taxon>
        <taxon>Eumeta</taxon>
    </lineage>
</organism>
<protein>
    <submittedName>
        <fullName evidence="1">Protein rigor mortis</fullName>
    </submittedName>
</protein>
<keyword evidence="2" id="KW-1185">Reference proteome</keyword>
<evidence type="ECO:0000313" key="2">
    <source>
        <dbReference type="Proteomes" id="UP000299102"/>
    </source>
</evidence>
<comment type="caution">
    <text evidence="1">The sequence shown here is derived from an EMBL/GenBank/DDBJ whole genome shotgun (WGS) entry which is preliminary data.</text>
</comment>